<evidence type="ECO:0000313" key="9">
    <source>
        <dbReference type="Proteomes" id="UP000504632"/>
    </source>
</evidence>
<dbReference type="AlphaFoldDB" id="A0A6J2WCT8"/>
<dbReference type="CDD" id="cd00146">
    <property type="entry name" value="PKD"/>
    <property type="match status" value="1"/>
</dbReference>
<comment type="similarity">
    <text evidence="2">Belongs to the VPS10-related sortilin family. SORCS subfamily.</text>
</comment>
<keyword evidence="7" id="KW-0732">Signal</keyword>
<comment type="subcellular location">
    <subcellularLocation>
        <location evidence="1">Membrane</location>
        <topology evidence="1">Single-pass type I membrane protein</topology>
    </subcellularLocation>
</comment>
<protein>
    <submittedName>
        <fullName evidence="10">LOW QUALITY PROTEIN: VPS10 domain-containing receptor SorCS1-like</fullName>
    </submittedName>
</protein>
<dbReference type="Pfam" id="PF00801">
    <property type="entry name" value="PKD"/>
    <property type="match status" value="1"/>
</dbReference>
<dbReference type="PANTHER" id="PTHR12106">
    <property type="entry name" value="SORTILIN RELATED"/>
    <property type="match status" value="1"/>
</dbReference>
<dbReference type="Gene3D" id="2.130.10.10">
    <property type="entry name" value="YVTN repeat-like/Quinoprotein amine dehydrogenase"/>
    <property type="match status" value="1"/>
</dbReference>
<dbReference type="RefSeq" id="XP_030643265.1">
    <property type="nucleotide sequence ID" value="XM_030787405.1"/>
</dbReference>
<name>A0A6J2WCT8_CHACN</name>
<evidence type="ECO:0000256" key="6">
    <source>
        <dbReference type="SAM" id="Phobius"/>
    </source>
</evidence>
<keyword evidence="6" id="KW-0812">Transmembrane</keyword>
<dbReference type="Gene3D" id="2.60.40.10">
    <property type="entry name" value="Immunoglobulins"/>
    <property type="match status" value="1"/>
</dbReference>
<dbReference type="InterPro" id="IPR013783">
    <property type="entry name" value="Ig-like_fold"/>
</dbReference>
<evidence type="ECO:0000256" key="1">
    <source>
        <dbReference type="ARBA" id="ARBA00004479"/>
    </source>
</evidence>
<keyword evidence="5" id="KW-0325">Glycoprotein</keyword>
<dbReference type="InParanoid" id="A0A6J2WCT8"/>
<dbReference type="InterPro" id="IPR031778">
    <property type="entry name" value="Sortilin_N"/>
</dbReference>
<dbReference type="Proteomes" id="UP000504632">
    <property type="component" value="Chromosome 10"/>
</dbReference>
<keyword evidence="4 6" id="KW-0472">Membrane</keyword>
<dbReference type="FunFam" id="2.60.40.10:FF:000083">
    <property type="entry name" value="Sortilin-related VPS10 domain containing receptor 2"/>
    <property type="match status" value="1"/>
</dbReference>
<dbReference type="SUPFAM" id="SSF49299">
    <property type="entry name" value="PKD domain"/>
    <property type="match status" value="1"/>
</dbReference>
<dbReference type="GO" id="GO:0006892">
    <property type="term" value="P:post-Golgi vesicle-mediated transport"/>
    <property type="evidence" value="ECO:0007669"/>
    <property type="project" value="TreeGrafter"/>
</dbReference>
<feature type="transmembrane region" description="Helical" evidence="6">
    <location>
        <begin position="1094"/>
        <end position="1112"/>
    </location>
</feature>
<dbReference type="InterPro" id="IPR050310">
    <property type="entry name" value="VPS10-sortilin"/>
</dbReference>
<dbReference type="SUPFAM" id="SSF110296">
    <property type="entry name" value="Oligoxyloglucan reducing end-specific cellobiohydrolase"/>
    <property type="match status" value="1"/>
</dbReference>
<dbReference type="PANTHER" id="PTHR12106:SF8">
    <property type="entry name" value="VPS10 DOMAIN-CONTAINING RECEPTOR SORCS1"/>
    <property type="match status" value="1"/>
</dbReference>
<feature type="chain" id="PRO_5027063888" evidence="7">
    <location>
        <begin position="31"/>
        <end position="1189"/>
    </location>
</feature>
<keyword evidence="3" id="KW-0677">Repeat</keyword>
<dbReference type="Gene3D" id="3.30.60.270">
    <property type="match status" value="1"/>
</dbReference>
<keyword evidence="9" id="KW-1185">Reference proteome</keyword>
<dbReference type="PROSITE" id="PS50093">
    <property type="entry name" value="PKD"/>
    <property type="match status" value="1"/>
</dbReference>
<evidence type="ECO:0000259" key="8">
    <source>
        <dbReference type="PROSITE" id="PS50093"/>
    </source>
</evidence>
<dbReference type="InterPro" id="IPR000601">
    <property type="entry name" value="PKD_dom"/>
</dbReference>
<evidence type="ECO:0000313" key="10">
    <source>
        <dbReference type="RefSeq" id="XP_030643265.1"/>
    </source>
</evidence>
<dbReference type="Pfam" id="PF15902">
    <property type="entry name" value="Sortilin-Vps10"/>
    <property type="match status" value="1"/>
</dbReference>
<dbReference type="SMART" id="SM00602">
    <property type="entry name" value="VPS10"/>
    <property type="match status" value="1"/>
</dbReference>
<organism evidence="9 10">
    <name type="scientific">Chanos chanos</name>
    <name type="common">Milkfish</name>
    <name type="synonym">Mugil chanos</name>
    <dbReference type="NCBI Taxonomy" id="29144"/>
    <lineage>
        <taxon>Eukaryota</taxon>
        <taxon>Metazoa</taxon>
        <taxon>Chordata</taxon>
        <taxon>Craniata</taxon>
        <taxon>Vertebrata</taxon>
        <taxon>Euteleostomi</taxon>
        <taxon>Actinopterygii</taxon>
        <taxon>Neopterygii</taxon>
        <taxon>Teleostei</taxon>
        <taxon>Ostariophysi</taxon>
        <taxon>Gonorynchiformes</taxon>
        <taxon>Chanidae</taxon>
        <taxon>Chanos</taxon>
    </lineage>
</organism>
<dbReference type="Gene3D" id="2.10.70.80">
    <property type="match status" value="1"/>
</dbReference>
<dbReference type="GO" id="GO:0016020">
    <property type="term" value="C:membrane"/>
    <property type="evidence" value="ECO:0007669"/>
    <property type="project" value="UniProtKB-SubCell"/>
</dbReference>
<dbReference type="GeneID" id="115823355"/>
<dbReference type="InterPro" id="IPR006581">
    <property type="entry name" value="VPS10"/>
</dbReference>
<evidence type="ECO:0000256" key="5">
    <source>
        <dbReference type="ARBA" id="ARBA00023180"/>
    </source>
</evidence>
<evidence type="ECO:0000256" key="7">
    <source>
        <dbReference type="SAM" id="SignalP"/>
    </source>
</evidence>
<dbReference type="InterPro" id="IPR035986">
    <property type="entry name" value="PKD_dom_sf"/>
</dbReference>
<gene>
    <name evidence="10" type="primary">LOC115823355</name>
</gene>
<reference evidence="10" key="1">
    <citation type="submission" date="2025-08" db="UniProtKB">
        <authorList>
            <consortium name="RefSeq"/>
        </authorList>
    </citation>
    <scope>IDENTIFICATION</scope>
</reference>
<sequence>MTRYTRNWPFSHGALWIWLVTLTAILGVSGAEIQCIPSCPVLSSLSGIRGPRLHTTTDLSETGKKIEDYGTEMSRYDVDSQTGELLDNMDNDSDINDSFSPEPPSEHYPTGTSFNLDVTSSGLGELVPGTVEQQESQATASTQDEFKLNSSIFALTGDSAHNQAMVHWSGQNSSVILMLTKYFDFSLGSVTESSLWRSTDYGTTYEKLNEKVGSRTILSYLYVSPNNKRKIMLLTDPEVESSLLISLDEGASYQKFPLSFVIHSLLFHPEQEDWILAYSHEQKLYVSVEFGRSWQLVHDRVVPNRFYWSKLGLDREPGLIHLETSVSDTRSLYITCRLQNCSEVNRGQPFPGYISPNSLVVQDEYVFIQVPTQGRPVHYVSYKRHHFAPIKLPKYTLAKDLQVISTDDGQVVAAVQDWQQNDSYHLFMSDARGVLYTLALENVVCSRGSEGNIMIDLYEVTGIKGVFLANRILDDQVKTYITFNKGRDWRLLQAPSRDLRGNQVHCVLPSCSLHLHLHVSDNPYTSGNIVSKESAPGVILASGNIGSELSTTNVSIFITSDAGNTWREIFDEEYSVLFLNQGGALVAIRHTPLPIRHLWLSFDEGRQWSKYSFSSSPLYVDGVLGEPGEGTLVMTIFGHFSYRSEWQVVKVDFRSIFSRSCSAEDYQQWRLLDNGQECIMGVKRTYRKLRPNSRCMKGKDSATILLTAESCPCTEADFECDYGYERQIDGRCAPAFWFTPISDSPGCTKGRSMLSRTGFRRAISNNCSAGHVTDFSTLTHICPTQRPRGLQLLTGAGSLRASLGTNVTFLLFLDEGDSSSTTLTVDFGDGIANSYSNFSSVGDGVKHVYNRVGIYKVSAVATNSLGSDRTSIYLHVTCELKQVYLSAPFVVMKNKGVNLTAVLQPTNVGTVSYYWWLGNTTEPRVTLEGGFSYTFSQEGVHAITVQVSAGSAVLQDSRTISVHEYFRSHPLVFSSNLDPLNPELREWGRDISRVIKTSIVQATGISEEQLLVAVLPGLPTEGEFYIVPDKRPTDRTLHGREAHVDQLFELILNALNQDLIQFTLSPGVQVNVYAARLSPAPLVDGGLGRHSGSALLMLLAVVLLGLAVFIIYKYKRKIPGLNVYASERAEREQEVISTVSTLSIPSNTVPELDPTLVLHEPQTKPQPPHPTGYQLACSNSRSDVESHCC</sequence>
<dbReference type="InterPro" id="IPR031777">
    <property type="entry name" value="Sortilin_C"/>
</dbReference>
<feature type="signal peptide" evidence="7">
    <location>
        <begin position="1"/>
        <end position="30"/>
    </location>
</feature>
<dbReference type="OrthoDB" id="443634at2759"/>
<keyword evidence="6" id="KW-1133">Transmembrane helix</keyword>
<dbReference type="InterPro" id="IPR015943">
    <property type="entry name" value="WD40/YVTN_repeat-like_dom_sf"/>
</dbReference>
<dbReference type="GO" id="GO:0005794">
    <property type="term" value="C:Golgi apparatus"/>
    <property type="evidence" value="ECO:0007669"/>
    <property type="project" value="TreeGrafter"/>
</dbReference>
<evidence type="ECO:0000256" key="4">
    <source>
        <dbReference type="ARBA" id="ARBA00023136"/>
    </source>
</evidence>
<accession>A0A6J2WCT8</accession>
<dbReference type="Pfam" id="PF15901">
    <property type="entry name" value="Sortilin_C"/>
    <property type="match status" value="1"/>
</dbReference>
<feature type="domain" description="PKD" evidence="8">
    <location>
        <begin position="812"/>
        <end position="870"/>
    </location>
</feature>
<evidence type="ECO:0000256" key="3">
    <source>
        <dbReference type="ARBA" id="ARBA00022737"/>
    </source>
</evidence>
<proteinExistence type="inferred from homology"/>
<evidence type="ECO:0000256" key="2">
    <source>
        <dbReference type="ARBA" id="ARBA00010818"/>
    </source>
</evidence>